<dbReference type="InterPro" id="IPR024311">
    <property type="entry name" value="Lipocalin-like"/>
</dbReference>
<dbReference type="EMBL" id="JAUOEM010000002">
    <property type="protein sequence ID" value="MDO5986890.1"/>
    <property type="molecule type" value="Genomic_DNA"/>
</dbReference>
<dbReference type="Proteomes" id="UP001176891">
    <property type="component" value="Unassembled WGS sequence"/>
</dbReference>
<accession>A0ABT8WZU6</accession>
<feature type="domain" description="Lipocalin-like" evidence="1">
    <location>
        <begin position="34"/>
        <end position="113"/>
    </location>
</feature>
<organism evidence="2 3">
    <name type="scientific">Flavivirga amylovorans</name>
    <dbReference type="NCBI Taxonomy" id="870486"/>
    <lineage>
        <taxon>Bacteria</taxon>
        <taxon>Pseudomonadati</taxon>
        <taxon>Bacteroidota</taxon>
        <taxon>Flavobacteriia</taxon>
        <taxon>Flavobacteriales</taxon>
        <taxon>Flavobacteriaceae</taxon>
        <taxon>Flavivirga</taxon>
    </lineage>
</organism>
<evidence type="ECO:0000313" key="2">
    <source>
        <dbReference type="EMBL" id="MDO5986890.1"/>
    </source>
</evidence>
<protein>
    <recommendedName>
        <fullName evidence="1">Lipocalin-like domain-containing protein</fullName>
    </recommendedName>
</protein>
<keyword evidence="3" id="KW-1185">Reference proteome</keyword>
<dbReference type="Pfam" id="PF13648">
    <property type="entry name" value="Lipocalin_4"/>
    <property type="match status" value="1"/>
</dbReference>
<evidence type="ECO:0000259" key="1">
    <source>
        <dbReference type="Pfam" id="PF13648"/>
    </source>
</evidence>
<reference evidence="2" key="1">
    <citation type="submission" date="2023-07" db="EMBL/GenBank/DDBJ databases">
        <title>Two novel species in the genus Flavivirga.</title>
        <authorList>
            <person name="Kwon K."/>
        </authorList>
    </citation>
    <scope>NUCLEOTIDE SEQUENCE</scope>
    <source>
        <strain evidence="2">KACC 14157</strain>
    </source>
</reference>
<proteinExistence type="predicted"/>
<gene>
    <name evidence="2" type="ORF">Q4Q39_05665</name>
</gene>
<sequence length="130" mass="14971">MISTNFKIVLLILITILINSCKSEYKIEFSEVYGKWTETEKSTGYTAEQIQNLTFEKDGKYHNVVINAPSDSIVSSFSGTYELDRENNTIKFTNDGYVLKDMTLKKLTESEMIVEITEEFEGYALLYFSK</sequence>
<name>A0ABT8WZU6_9FLAO</name>
<dbReference type="RefSeq" id="WP_303281423.1">
    <property type="nucleotide sequence ID" value="NZ_BAABCZ010000005.1"/>
</dbReference>
<evidence type="ECO:0000313" key="3">
    <source>
        <dbReference type="Proteomes" id="UP001176891"/>
    </source>
</evidence>
<dbReference type="Gene3D" id="2.40.128.370">
    <property type="match status" value="1"/>
</dbReference>
<comment type="caution">
    <text evidence="2">The sequence shown here is derived from an EMBL/GenBank/DDBJ whole genome shotgun (WGS) entry which is preliminary data.</text>
</comment>